<sequence>MATVSFEDQTTGGTWVNVASTTLSEGGFVTIHDASLLEGAVFDSVVGVSEALEAGDHEGVVVDLFEGVPGADFDREMVDDGETLIAMPHFDSNDNGTYDFLTSEGEEDGPYVDEEGEPVVDDAVVSVDHDEMDDESMATVSFEDQHGDGRTVTVAEATLSEGGFVTIHDASLLEGEVFDSVVGVSEALEPGSVEDLDVRLFCNVPGAEFDRKTVDDGETLVAMPHFDSNDNGTYDFLTSEGEEDGPYVDEEGEPVVDDANIRVC</sequence>
<name>A0A8J8TT24_9EURY</name>
<reference evidence="2" key="1">
    <citation type="submission" date="2017-11" db="EMBL/GenBank/DDBJ databases">
        <authorList>
            <person name="Kajale S.C."/>
            <person name="Sharma A."/>
        </authorList>
    </citation>
    <scope>NUCLEOTIDE SEQUENCE</scope>
    <source>
        <strain evidence="2">LS1_42</strain>
    </source>
</reference>
<protein>
    <recommendedName>
        <fullName evidence="1">DUF7282 domain-containing protein</fullName>
    </recommendedName>
</protein>
<keyword evidence="3" id="KW-1185">Reference proteome</keyword>
<dbReference type="InterPro" id="IPR055706">
    <property type="entry name" value="Slg1/2_DUF7282"/>
</dbReference>
<dbReference type="Pfam" id="PF23951">
    <property type="entry name" value="DUF7282"/>
    <property type="match status" value="2"/>
</dbReference>
<dbReference type="EMBL" id="PHNJ01000003">
    <property type="protein sequence ID" value="TYL39399.1"/>
    <property type="molecule type" value="Genomic_DNA"/>
</dbReference>
<accession>A0A8J8TT24</accession>
<organism evidence="2 3">
    <name type="scientific">Natronococcus pandeyae</name>
    <dbReference type="NCBI Taxonomy" id="2055836"/>
    <lineage>
        <taxon>Archaea</taxon>
        <taxon>Methanobacteriati</taxon>
        <taxon>Methanobacteriota</taxon>
        <taxon>Stenosarchaea group</taxon>
        <taxon>Halobacteria</taxon>
        <taxon>Halobacteriales</taxon>
        <taxon>Natrialbaceae</taxon>
        <taxon>Natronococcus</taxon>
    </lineage>
</organism>
<gene>
    <name evidence="2" type="ORF">CV102_07550</name>
</gene>
<proteinExistence type="predicted"/>
<dbReference type="OrthoDB" id="239724at2157"/>
<dbReference type="AlphaFoldDB" id="A0A8J8TT24"/>
<evidence type="ECO:0000313" key="2">
    <source>
        <dbReference type="EMBL" id="TYL39399.1"/>
    </source>
</evidence>
<feature type="domain" description="DUF7282" evidence="1">
    <location>
        <begin position="2"/>
        <end position="125"/>
    </location>
</feature>
<dbReference type="Proteomes" id="UP000766904">
    <property type="component" value="Unassembled WGS sequence"/>
</dbReference>
<feature type="domain" description="DUF7282" evidence="1">
    <location>
        <begin position="138"/>
        <end position="261"/>
    </location>
</feature>
<evidence type="ECO:0000259" key="1">
    <source>
        <dbReference type="Pfam" id="PF23951"/>
    </source>
</evidence>
<comment type="caution">
    <text evidence="2">The sequence shown here is derived from an EMBL/GenBank/DDBJ whole genome shotgun (WGS) entry which is preliminary data.</text>
</comment>
<evidence type="ECO:0000313" key="3">
    <source>
        <dbReference type="Proteomes" id="UP000766904"/>
    </source>
</evidence>